<comment type="function">
    <text evidence="11">Involved in the transmission of sensory signals from the chemoreceptors to the flagellar motors. CheA is autophosphorylated; it can transfer its phosphate group to either CheB or CheY.</text>
</comment>
<dbReference type="GO" id="GO:0005524">
    <property type="term" value="F:ATP binding"/>
    <property type="evidence" value="ECO:0007669"/>
    <property type="project" value="UniProtKB-KW"/>
</dbReference>
<dbReference type="AlphaFoldDB" id="A0A445MTJ2"/>
<dbReference type="SUPFAM" id="SSF55874">
    <property type="entry name" value="ATPase domain of HSP90 chaperone/DNA topoisomerase II/histidine kinase"/>
    <property type="match status" value="1"/>
</dbReference>
<dbReference type="PANTHER" id="PTHR43395">
    <property type="entry name" value="SENSOR HISTIDINE KINASE CHEA"/>
    <property type="match status" value="1"/>
</dbReference>
<evidence type="ECO:0000256" key="3">
    <source>
        <dbReference type="ARBA" id="ARBA00021495"/>
    </source>
</evidence>
<dbReference type="EC" id="2.7.13.3" evidence="2"/>
<feature type="compositionally biased region" description="Basic and acidic residues" evidence="14">
    <location>
        <begin position="353"/>
        <end position="372"/>
    </location>
</feature>
<dbReference type="Pfam" id="PF01627">
    <property type="entry name" value="Hpt"/>
    <property type="match status" value="1"/>
</dbReference>
<evidence type="ECO:0000259" key="18">
    <source>
        <dbReference type="PROSITE" id="PS50894"/>
    </source>
</evidence>
<dbReference type="InterPro" id="IPR036097">
    <property type="entry name" value="HisK_dim/P_sf"/>
</dbReference>
<dbReference type="PRINTS" id="PR00344">
    <property type="entry name" value="BCTRLSENSOR"/>
</dbReference>
<keyword evidence="4" id="KW-0145">Chemotaxis</keyword>
<keyword evidence="9" id="KW-0067">ATP-binding</keyword>
<dbReference type="PROSITE" id="PS50110">
    <property type="entry name" value="RESPONSE_REGULATORY"/>
    <property type="match status" value="1"/>
</dbReference>
<proteinExistence type="predicted"/>
<dbReference type="SMART" id="SM00387">
    <property type="entry name" value="HATPase_c"/>
    <property type="match status" value="1"/>
</dbReference>
<dbReference type="InterPro" id="IPR004358">
    <property type="entry name" value="Sig_transdc_His_kin-like_C"/>
</dbReference>
<dbReference type="PANTHER" id="PTHR43395:SF10">
    <property type="entry name" value="CHEMOTAXIS PROTEIN CHEA"/>
    <property type="match status" value="1"/>
</dbReference>
<keyword evidence="10" id="KW-0902">Two-component regulatory system</keyword>
<gene>
    <name evidence="19" type="primary">cheA</name>
    <name evidence="19" type="ORF">PITCH_A1530018</name>
</gene>
<dbReference type="InterPro" id="IPR005467">
    <property type="entry name" value="His_kinase_dom"/>
</dbReference>
<dbReference type="CDD" id="cd16916">
    <property type="entry name" value="HATPase_CheA-like"/>
    <property type="match status" value="1"/>
</dbReference>
<dbReference type="SMART" id="SM01231">
    <property type="entry name" value="H-kinase_dim"/>
    <property type="match status" value="1"/>
</dbReference>
<dbReference type="CDD" id="cd00088">
    <property type="entry name" value="HPT"/>
    <property type="match status" value="1"/>
</dbReference>
<dbReference type="FunFam" id="3.30.565.10:FF:000016">
    <property type="entry name" value="Chemotaxis protein CheA, putative"/>
    <property type="match status" value="1"/>
</dbReference>
<dbReference type="Gene3D" id="1.10.287.560">
    <property type="entry name" value="Histidine kinase CheA-like, homodimeric domain"/>
    <property type="match status" value="1"/>
</dbReference>
<dbReference type="SUPFAM" id="SSF47226">
    <property type="entry name" value="Histidine-containing phosphotransfer domain, HPT domain"/>
    <property type="match status" value="1"/>
</dbReference>
<feature type="domain" description="CheW-like" evidence="17">
    <location>
        <begin position="631"/>
        <end position="822"/>
    </location>
</feature>
<keyword evidence="7" id="KW-0547">Nucleotide-binding</keyword>
<evidence type="ECO:0000256" key="13">
    <source>
        <dbReference type="PROSITE-ProRule" id="PRU00169"/>
    </source>
</evidence>
<evidence type="ECO:0000259" key="17">
    <source>
        <dbReference type="PROSITE" id="PS50851"/>
    </source>
</evidence>
<feature type="domain" description="Histidine kinase" evidence="15">
    <location>
        <begin position="425"/>
        <end position="629"/>
    </location>
</feature>
<evidence type="ECO:0000256" key="6">
    <source>
        <dbReference type="ARBA" id="ARBA00022679"/>
    </source>
</evidence>
<feature type="modified residue" description="Phosphohistidine" evidence="12">
    <location>
        <position position="50"/>
    </location>
</feature>
<feature type="modified residue" description="4-aspartylphosphate" evidence="13">
    <location>
        <position position="1051"/>
    </location>
</feature>
<comment type="catalytic activity">
    <reaction evidence="1">
        <text>ATP + protein L-histidine = ADP + protein N-phospho-L-histidine.</text>
        <dbReference type="EC" id="2.7.13.3"/>
    </reaction>
</comment>
<dbReference type="InterPro" id="IPR008207">
    <property type="entry name" value="Sig_transdc_His_kin_Hpt_dom"/>
</dbReference>
<dbReference type="InterPro" id="IPR036890">
    <property type="entry name" value="HATPase_C_sf"/>
</dbReference>
<feature type="domain" description="CheW-like" evidence="17">
    <location>
        <begin position="848"/>
        <end position="980"/>
    </location>
</feature>
<dbReference type="FunFam" id="2.30.30.40:FF:000048">
    <property type="entry name" value="Chemotaxis protein CheA, putative"/>
    <property type="match status" value="1"/>
</dbReference>
<dbReference type="InterPro" id="IPR004105">
    <property type="entry name" value="CheA-like_dim"/>
</dbReference>
<dbReference type="Pfam" id="PF02518">
    <property type="entry name" value="HATPase_c"/>
    <property type="match status" value="1"/>
</dbReference>
<evidence type="ECO:0000256" key="9">
    <source>
        <dbReference type="ARBA" id="ARBA00022840"/>
    </source>
</evidence>
<evidence type="ECO:0000259" key="15">
    <source>
        <dbReference type="PROSITE" id="PS50109"/>
    </source>
</evidence>
<evidence type="ECO:0000259" key="16">
    <source>
        <dbReference type="PROSITE" id="PS50110"/>
    </source>
</evidence>
<dbReference type="InterPro" id="IPR002545">
    <property type="entry name" value="CheW-lke_dom"/>
</dbReference>
<dbReference type="InterPro" id="IPR003594">
    <property type="entry name" value="HATPase_dom"/>
</dbReference>
<feature type="domain" description="Response regulatory" evidence="16">
    <location>
        <begin position="1000"/>
        <end position="1118"/>
    </location>
</feature>
<evidence type="ECO:0000256" key="7">
    <source>
        <dbReference type="ARBA" id="ARBA00022741"/>
    </source>
</evidence>
<evidence type="ECO:0000256" key="10">
    <source>
        <dbReference type="ARBA" id="ARBA00023012"/>
    </source>
</evidence>
<evidence type="ECO:0000256" key="4">
    <source>
        <dbReference type="ARBA" id="ARBA00022500"/>
    </source>
</evidence>
<keyword evidence="6 19" id="KW-0808">Transferase</keyword>
<dbReference type="SMART" id="SM00073">
    <property type="entry name" value="HPT"/>
    <property type="match status" value="1"/>
</dbReference>
<feature type="region of interest" description="Disordered" evidence="14">
    <location>
        <begin position="130"/>
        <end position="156"/>
    </location>
</feature>
<dbReference type="GO" id="GO:0006935">
    <property type="term" value="P:chemotaxis"/>
    <property type="evidence" value="ECO:0007669"/>
    <property type="project" value="UniProtKB-KW"/>
</dbReference>
<evidence type="ECO:0000256" key="1">
    <source>
        <dbReference type="ARBA" id="ARBA00000085"/>
    </source>
</evidence>
<feature type="domain" description="HPt" evidence="18">
    <location>
        <begin position="1"/>
        <end position="107"/>
    </location>
</feature>
<dbReference type="InterPro" id="IPR001789">
    <property type="entry name" value="Sig_transdc_resp-reg_receiver"/>
</dbReference>
<dbReference type="Gene3D" id="3.30.565.10">
    <property type="entry name" value="Histidine kinase-like ATPase, C-terminal domain"/>
    <property type="match status" value="1"/>
</dbReference>
<feature type="compositionally biased region" description="Polar residues" evidence="14">
    <location>
        <begin position="305"/>
        <end position="314"/>
    </location>
</feature>
<evidence type="ECO:0000256" key="8">
    <source>
        <dbReference type="ARBA" id="ARBA00022777"/>
    </source>
</evidence>
<evidence type="ECO:0000313" key="19">
    <source>
        <dbReference type="EMBL" id="SPD72788.1"/>
    </source>
</evidence>
<dbReference type="InterPro" id="IPR037006">
    <property type="entry name" value="CheA-like_homodim_sf"/>
</dbReference>
<evidence type="ECO:0000256" key="5">
    <source>
        <dbReference type="ARBA" id="ARBA00022553"/>
    </source>
</evidence>
<dbReference type="Gene3D" id="2.40.50.180">
    <property type="entry name" value="CheA-289, Domain 4"/>
    <property type="match status" value="1"/>
</dbReference>
<dbReference type="PROSITE" id="PS50109">
    <property type="entry name" value="HIS_KIN"/>
    <property type="match status" value="1"/>
</dbReference>
<evidence type="ECO:0000256" key="12">
    <source>
        <dbReference type="PROSITE-ProRule" id="PRU00110"/>
    </source>
</evidence>
<feature type="region of interest" description="Disordered" evidence="14">
    <location>
        <begin position="278"/>
        <end position="379"/>
    </location>
</feature>
<dbReference type="PROSITE" id="PS50894">
    <property type="entry name" value="HPT"/>
    <property type="match status" value="1"/>
</dbReference>
<feature type="region of interest" description="Disordered" evidence="14">
    <location>
        <begin position="724"/>
        <end position="746"/>
    </location>
</feature>
<dbReference type="SUPFAM" id="SSF47384">
    <property type="entry name" value="Homodimeric domain of signal transducing histidine kinase"/>
    <property type="match status" value="1"/>
</dbReference>
<dbReference type="PROSITE" id="PS50851">
    <property type="entry name" value="CHEW"/>
    <property type="match status" value="2"/>
</dbReference>
<reference evidence="19" key="1">
    <citation type="submission" date="2018-01" db="EMBL/GenBank/DDBJ databases">
        <authorList>
            <person name="Regsiter A."/>
            <person name="William W."/>
        </authorList>
    </citation>
    <scope>NUCLEOTIDE SEQUENCE</scope>
    <source>
        <strain evidence="19">TRIP AH-1</strain>
    </source>
</reference>
<dbReference type="Pfam" id="PF00072">
    <property type="entry name" value="Response_reg"/>
    <property type="match status" value="1"/>
</dbReference>
<dbReference type="SUPFAM" id="SSF52172">
    <property type="entry name" value="CheY-like"/>
    <property type="match status" value="1"/>
</dbReference>
<dbReference type="InterPro" id="IPR036061">
    <property type="entry name" value="CheW-like_dom_sf"/>
</dbReference>
<dbReference type="InterPro" id="IPR011006">
    <property type="entry name" value="CheY-like_superfamily"/>
</dbReference>
<evidence type="ECO:0000256" key="11">
    <source>
        <dbReference type="ARBA" id="ARBA00035100"/>
    </source>
</evidence>
<feature type="compositionally biased region" description="Polar residues" evidence="14">
    <location>
        <begin position="132"/>
        <end position="143"/>
    </location>
</feature>
<evidence type="ECO:0000256" key="2">
    <source>
        <dbReference type="ARBA" id="ARBA00012438"/>
    </source>
</evidence>
<dbReference type="SUPFAM" id="SSF50341">
    <property type="entry name" value="CheW-like"/>
    <property type="match status" value="3"/>
</dbReference>
<dbReference type="SMART" id="SM00260">
    <property type="entry name" value="CheW"/>
    <property type="match status" value="2"/>
</dbReference>
<keyword evidence="5 13" id="KW-0597">Phosphoprotein</keyword>
<dbReference type="GO" id="GO:0005737">
    <property type="term" value="C:cytoplasm"/>
    <property type="evidence" value="ECO:0007669"/>
    <property type="project" value="InterPro"/>
</dbReference>
<evidence type="ECO:0000256" key="14">
    <source>
        <dbReference type="SAM" id="MobiDB-lite"/>
    </source>
</evidence>
<dbReference type="Gene3D" id="2.30.30.40">
    <property type="entry name" value="SH3 Domains"/>
    <property type="match status" value="1"/>
</dbReference>
<dbReference type="Pfam" id="PF02895">
    <property type="entry name" value="H-kinase_dim"/>
    <property type="match status" value="1"/>
</dbReference>
<dbReference type="Gene3D" id="1.20.120.160">
    <property type="entry name" value="HPT domain"/>
    <property type="match status" value="1"/>
</dbReference>
<dbReference type="InterPro" id="IPR036641">
    <property type="entry name" value="HPT_dom_sf"/>
</dbReference>
<dbReference type="Pfam" id="PF01584">
    <property type="entry name" value="CheW"/>
    <property type="match status" value="2"/>
</dbReference>
<dbReference type="GO" id="GO:0000155">
    <property type="term" value="F:phosphorelay sensor kinase activity"/>
    <property type="evidence" value="ECO:0007669"/>
    <property type="project" value="InterPro"/>
</dbReference>
<organism evidence="19">
    <name type="scientific">uncultured Desulfobacterium sp</name>
    <dbReference type="NCBI Taxonomy" id="201089"/>
    <lineage>
        <taxon>Bacteria</taxon>
        <taxon>Pseudomonadati</taxon>
        <taxon>Thermodesulfobacteriota</taxon>
        <taxon>Desulfobacteria</taxon>
        <taxon>Desulfobacterales</taxon>
        <taxon>Desulfobacteriaceae</taxon>
        <taxon>Desulfobacterium</taxon>
        <taxon>environmental samples</taxon>
    </lineage>
</organism>
<name>A0A445MTJ2_9BACT</name>
<protein>
    <recommendedName>
        <fullName evidence="3">Chemotaxis protein CheA</fullName>
        <ecNumber evidence="2">2.7.13.3</ecNumber>
    </recommendedName>
</protein>
<keyword evidence="8" id="KW-0418">Kinase</keyword>
<sequence length="1123" mass="123696">MTIENDETLQIYLEESREHLANIENDFLAIEKAGAEINEELVNKVYRAAHSIKGGAGFMGLTIIKDLTHEMENILGKIRSRDLIPNPEIVNILLMASDALKNLIEDVFNSNDADISDHIEALRAIADGSATDRPQTISGPVTSQDEDRTGQETNDCLESEVTQTISFSFPDGRYMFSASQKDIAMARDEGKRIYLIEMDLMFDVIFKGKKPREFAEEMQACGVILGSSINVDSICEINGDGDAGSIPFFACYASILKPNDINKLFEIDEGNIFEMAEDMSVNPIPRSTPDRSAASRPEDSKTGSEIKSQAQSKSYMRDHRSTEDTSQKESLNPAKARTEAAAGISQQKKKSPGKQDHVSGSETGKGKSKEQDTQTTAVGSDTSLRVHVSLLDSLMNLAGELVLSRNQLIQAFSSGDQRASELAGQRIDLITSELQEAIMLTRMQAVGNVFNKFPRVVRDLARKLGKDINLILEGNDVEMDKTIIEAISDPLTHLVRNSVDHGIETPEERQKSGKDQKGLVRLKAFHEAGQVNIEIFDDGRGLDGKKLASAAVAKGLITEEQTSTMSEKEKVNLIFLPGFSTAKEITDVSGRGVGMDVVKTNLDKLGGVIDIESKLGEGTAIRIKLPLTLAIIPCQIIATSGERYAIPQVNLEELLRIPASQVKERIERVGYAEVVRLRGNLLPLLKLADVIGIEKTFVNPETDSSEPDKRRAIADRRCKKSPLFRDKSAQEDERSHEKEAKHPRGLDRRYHAASALNIVVVSTGSMKYGLVVDDLHDSEEIVVKPLGRHLKHCKGYAGATIMGDGKVALILDVANLARMAQLTSLAGTDRAAEVSKEASDAAAARNDRQSLLIFRNSDDEQFVVPLNQVERIEKIMRSQMEDVGGRKVLQYRGGTLPLFSIDQVAHVKPIKESEELLVVVFSVTGRAVGLMAMGPVDVMEVSVEFDESTIKQDGILGSAIIAGHTTLLVDVYGIVKILNPEWFIFQDQEKVKNKDGEAPTVLVVEDSNFFRNQVKSYMEGDGYNVVEAEDGLDAWNKLEEHAEEISLVCTDIEMPNMDGFGLTAKIRSEARYSSLPIVALTTLAGDEDIARGKRVGVDEYHIKLDKERLMESVRRFLKKGRSI</sequence>
<dbReference type="Gene3D" id="3.40.50.2300">
    <property type="match status" value="1"/>
</dbReference>
<accession>A0A445MTJ2</accession>
<feature type="compositionally biased region" description="Basic and acidic residues" evidence="14">
    <location>
        <begin position="315"/>
        <end position="327"/>
    </location>
</feature>
<dbReference type="SMART" id="SM00448">
    <property type="entry name" value="REC"/>
    <property type="match status" value="1"/>
</dbReference>
<dbReference type="InterPro" id="IPR051315">
    <property type="entry name" value="Bact_Chemotaxis_CheA"/>
</dbReference>
<dbReference type="EMBL" id="OJIN01000061">
    <property type="protein sequence ID" value="SPD72788.1"/>
    <property type="molecule type" value="Genomic_DNA"/>
</dbReference>